<organism evidence="1 2">
    <name type="scientific">Halomonas tibetensis</name>
    <dbReference type="NCBI Taxonomy" id="2259590"/>
    <lineage>
        <taxon>Bacteria</taxon>
        <taxon>Pseudomonadati</taxon>
        <taxon>Pseudomonadota</taxon>
        <taxon>Gammaproteobacteria</taxon>
        <taxon>Oceanospirillales</taxon>
        <taxon>Halomonadaceae</taxon>
        <taxon>Halomonas</taxon>
    </lineage>
</organism>
<evidence type="ECO:0000313" key="1">
    <source>
        <dbReference type="EMBL" id="MFC2992115.1"/>
    </source>
</evidence>
<dbReference type="EMBL" id="JBHRSQ010000011">
    <property type="protein sequence ID" value="MFC2992115.1"/>
    <property type="molecule type" value="Genomic_DNA"/>
</dbReference>
<gene>
    <name evidence="1" type="ORF">ACFODV_08740</name>
</gene>
<reference evidence="2" key="1">
    <citation type="journal article" date="2019" name="Int. J. Syst. Evol. Microbiol.">
        <title>The Global Catalogue of Microorganisms (GCM) 10K type strain sequencing project: providing services to taxonomists for standard genome sequencing and annotation.</title>
        <authorList>
            <consortium name="The Broad Institute Genomics Platform"/>
            <consortium name="The Broad Institute Genome Sequencing Center for Infectious Disease"/>
            <person name="Wu L."/>
            <person name="Ma J."/>
        </authorList>
    </citation>
    <scope>NUCLEOTIDE SEQUENCE [LARGE SCALE GENOMIC DNA]</scope>
    <source>
        <strain evidence="2">KCTC 52660</strain>
    </source>
</reference>
<protein>
    <submittedName>
        <fullName evidence="1">DUF1853 family protein</fullName>
    </submittedName>
</protein>
<dbReference type="RefSeq" id="WP_379757735.1">
    <property type="nucleotide sequence ID" value="NZ_JBHRSQ010000011.1"/>
</dbReference>
<evidence type="ECO:0000313" key="2">
    <source>
        <dbReference type="Proteomes" id="UP001595386"/>
    </source>
</evidence>
<name>A0ABV7B4I9_9GAMM</name>
<keyword evidence="2" id="KW-1185">Reference proteome</keyword>
<sequence length="346" mass="39493">MPPATPPLLDRCHHPLVRDLAWLLLAPDLIDTPWPGRPGRQALGLDDDVRLGAWLDDLEAWPGELERCIGETLTGRMGLYYERLWQFLLAAAPDTELLAHNLRIYRGRQTLGELDLLYRRRGETDLVHLEVAIKYYLGLREGPGEAHDQARWIGPGGADSLAGKREHLHRHQLRLTELPETRLALCDTLGEALARAAVGGERLPVIHRRMAMPGVLFYPWPGDPEQRHPGQRPLPPPREANPVHLRGTWLCWRAWRDYRDGLPAGTHGAWLHKPHWLALPRPEHLLPLGEFERQLVHHFRTPASPVQIALWQADMGWRRLFVVADDWPRQIPLPPPGIDREGVSPR</sequence>
<comment type="caution">
    <text evidence="1">The sequence shown here is derived from an EMBL/GenBank/DDBJ whole genome shotgun (WGS) entry which is preliminary data.</text>
</comment>
<accession>A0ABV7B4I9</accession>
<dbReference type="Proteomes" id="UP001595386">
    <property type="component" value="Unassembled WGS sequence"/>
</dbReference>
<dbReference type="Pfam" id="PF08907">
    <property type="entry name" value="DUF1853"/>
    <property type="match status" value="1"/>
</dbReference>
<dbReference type="InterPro" id="IPR015003">
    <property type="entry name" value="DUF1853"/>
</dbReference>
<proteinExistence type="predicted"/>